<protein>
    <submittedName>
        <fullName evidence="1">Uncharacterized protein</fullName>
    </submittedName>
</protein>
<sequence length="234" mass="26634">MLIACMGSSMPPRLRHAALRAAHSFREALASIDIVDDGDMVLTNFSPAILTAVCPQPGATPTDSGPDCFFDHGRDLCYLELIFALARNFQWRPHLYCHIDRAIGIIADCCSLEWCPHAFYLVGIFLRMSSEKVSVTSLSSITERQWWDMMRKAWYSAFRTIGNTRCFEVLPVLVEGTKKHIHIASKSELEQLIDDVDDLIRRVERRCLLEEREKVAPMKELRVVANDMLGKFSK</sequence>
<reference evidence="2" key="2">
    <citation type="submission" date="2015-01" db="EMBL/GenBank/DDBJ databases">
        <title>Evolutionary Origins and Diversification of the Mycorrhizal Mutualists.</title>
        <authorList>
            <consortium name="DOE Joint Genome Institute"/>
            <consortium name="Mycorrhizal Genomics Consortium"/>
            <person name="Kohler A."/>
            <person name="Kuo A."/>
            <person name="Nagy L.G."/>
            <person name="Floudas D."/>
            <person name="Copeland A."/>
            <person name="Barry K.W."/>
            <person name="Cichocki N."/>
            <person name="Veneault-Fourrey C."/>
            <person name="LaButti K."/>
            <person name="Lindquist E.A."/>
            <person name="Lipzen A."/>
            <person name="Lundell T."/>
            <person name="Morin E."/>
            <person name="Murat C."/>
            <person name="Riley R."/>
            <person name="Ohm R."/>
            <person name="Sun H."/>
            <person name="Tunlid A."/>
            <person name="Henrissat B."/>
            <person name="Grigoriev I.V."/>
            <person name="Hibbett D.S."/>
            <person name="Martin F."/>
        </authorList>
    </citation>
    <scope>NUCLEOTIDE SEQUENCE [LARGE SCALE GENOMIC DNA]</scope>
    <source>
        <strain evidence="2">UH-Slu-Lm8-n1</strain>
    </source>
</reference>
<gene>
    <name evidence="1" type="ORF">CY34DRAFT_19603</name>
</gene>
<evidence type="ECO:0000313" key="2">
    <source>
        <dbReference type="Proteomes" id="UP000054485"/>
    </source>
</evidence>
<name>A0A0D0ABX1_9AGAM</name>
<dbReference type="Proteomes" id="UP000054485">
    <property type="component" value="Unassembled WGS sequence"/>
</dbReference>
<evidence type="ECO:0000313" key="1">
    <source>
        <dbReference type="EMBL" id="KIK31752.1"/>
    </source>
</evidence>
<accession>A0A0D0ABX1</accession>
<organism evidence="1 2">
    <name type="scientific">Suillus luteus UH-Slu-Lm8-n1</name>
    <dbReference type="NCBI Taxonomy" id="930992"/>
    <lineage>
        <taxon>Eukaryota</taxon>
        <taxon>Fungi</taxon>
        <taxon>Dikarya</taxon>
        <taxon>Basidiomycota</taxon>
        <taxon>Agaricomycotina</taxon>
        <taxon>Agaricomycetes</taxon>
        <taxon>Agaricomycetidae</taxon>
        <taxon>Boletales</taxon>
        <taxon>Suillineae</taxon>
        <taxon>Suillaceae</taxon>
        <taxon>Suillus</taxon>
    </lineage>
</organism>
<dbReference type="HOGENOM" id="CLU_069685_0_0_1"/>
<keyword evidence="2" id="KW-1185">Reference proteome</keyword>
<dbReference type="EMBL" id="KN836680">
    <property type="protein sequence ID" value="KIK31752.1"/>
    <property type="molecule type" value="Genomic_DNA"/>
</dbReference>
<dbReference type="AlphaFoldDB" id="A0A0D0ABX1"/>
<dbReference type="OrthoDB" id="2660381at2759"/>
<proteinExistence type="predicted"/>
<reference evidence="1 2" key="1">
    <citation type="submission" date="2014-04" db="EMBL/GenBank/DDBJ databases">
        <authorList>
            <consortium name="DOE Joint Genome Institute"/>
            <person name="Kuo A."/>
            <person name="Ruytinx J."/>
            <person name="Rineau F."/>
            <person name="Colpaert J."/>
            <person name="Kohler A."/>
            <person name="Nagy L.G."/>
            <person name="Floudas D."/>
            <person name="Copeland A."/>
            <person name="Barry K.W."/>
            <person name="Cichocki N."/>
            <person name="Veneault-Fourrey C."/>
            <person name="LaButti K."/>
            <person name="Lindquist E.A."/>
            <person name="Lipzen A."/>
            <person name="Lundell T."/>
            <person name="Morin E."/>
            <person name="Murat C."/>
            <person name="Sun H."/>
            <person name="Tunlid A."/>
            <person name="Henrissat B."/>
            <person name="Grigoriev I.V."/>
            <person name="Hibbett D.S."/>
            <person name="Martin F."/>
            <person name="Nordberg H.P."/>
            <person name="Cantor M.N."/>
            <person name="Hua S.X."/>
        </authorList>
    </citation>
    <scope>NUCLEOTIDE SEQUENCE [LARGE SCALE GENOMIC DNA]</scope>
    <source>
        <strain evidence="1 2">UH-Slu-Lm8-n1</strain>
    </source>
</reference>
<dbReference type="InParanoid" id="A0A0D0ABX1"/>